<evidence type="ECO:0000256" key="1">
    <source>
        <dbReference type="SAM" id="MobiDB-lite"/>
    </source>
</evidence>
<sequence>MQTHPLLEEQLTVPLRHRLLKDSVPSRLLLLLLSIRLDNSNRLDLVVKVKVIVVLLDNPPTKLPIPHVRLLKMFRITLTRQLNLLVSRLIRRQTRLARLLRPLGRLLRTQLKRLATLLRTQSSPLVRPPIKPPTLPNQLRRTSLIPLDRLLKTSQSLPDRPPPASPNPLDRLPPTLPSLLDRPLKQQSPVSESGSTACLASSRTLAIFQLCRTPKAQLRNKSDNYALLLVDPLRSLTSRNAPVLIESSSSSEESYSLLTLLPPSILAVDVLESPGSNVSNDDDKFKGLLAYFVVLGFIQFLESLAAGVLAKTIRESTCLYSLDVPHPSLFLTLVYGTFRG</sequence>
<organism evidence="3 4">
    <name type="scientific">Naematelia encephala</name>
    <dbReference type="NCBI Taxonomy" id="71784"/>
    <lineage>
        <taxon>Eukaryota</taxon>
        <taxon>Fungi</taxon>
        <taxon>Dikarya</taxon>
        <taxon>Basidiomycota</taxon>
        <taxon>Agaricomycotina</taxon>
        <taxon>Tremellomycetes</taxon>
        <taxon>Tremellales</taxon>
        <taxon>Naemateliaceae</taxon>
        <taxon>Naematelia</taxon>
    </lineage>
</organism>
<keyword evidence="2" id="KW-0812">Transmembrane</keyword>
<dbReference type="Proteomes" id="UP000193986">
    <property type="component" value="Unassembled WGS sequence"/>
</dbReference>
<keyword evidence="2" id="KW-1133">Transmembrane helix</keyword>
<feature type="transmembrane region" description="Helical" evidence="2">
    <location>
        <begin position="288"/>
        <end position="310"/>
    </location>
</feature>
<gene>
    <name evidence="3" type="ORF">BCR39DRAFT_385423</name>
</gene>
<evidence type="ECO:0000313" key="3">
    <source>
        <dbReference type="EMBL" id="ORY22451.1"/>
    </source>
</evidence>
<name>A0A1Y2AIQ7_9TREE</name>
<feature type="region of interest" description="Disordered" evidence="1">
    <location>
        <begin position="153"/>
        <end position="195"/>
    </location>
</feature>
<evidence type="ECO:0000256" key="2">
    <source>
        <dbReference type="SAM" id="Phobius"/>
    </source>
</evidence>
<evidence type="ECO:0000313" key="4">
    <source>
        <dbReference type="Proteomes" id="UP000193986"/>
    </source>
</evidence>
<keyword evidence="4" id="KW-1185">Reference proteome</keyword>
<dbReference type="OrthoDB" id="10009287at2759"/>
<protein>
    <submittedName>
        <fullName evidence="3">Uncharacterized protein</fullName>
    </submittedName>
</protein>
<dbReference type="EMBL" id="MCFC01000093">
    <property type="protein sequence ID" value="ORY22451.1"/>
    <property type="molecule type" value="Genomic_DNA"/>
</dbReference>
<comment type="caution">
    <text evidence="3">The sequence shown here is derived from an EMBL/GenBank/DDBJ whole genome shotgun (WGS) entry which is preliminary data.</text>
</comment>
<keyword evidence="2" id="KW-0472">Membrane</keyword>
<feature type="compositionally biased region" description="Polar residues" evidence="1">
    <location>
        <begin position="185"/>
        <end position="195"/>
    </location>
</feature>
<accession>A0A1Y2AIQ7</accession>
<proteinExistence type="predicted"/>
<dbReference type="InParanoid" id="A0A1Y2AIQ7"/>
<reference evidence="3 4" key="1">
    <citation type="submission" date="2016-07" db="EMBL/GenBank/DDBJ databases">
        <title>Pervasive Adenine N6-methylation of Active Genes in Fungi.</title>
        <authorList>
            <consortium name="DOE Joint Genome Institute"/>
            <person name="Mondo S.J."/>
            <person name="Dannebaum R.O."/>
            <person name="Kuo R.C."/>
            <person name="Labutti K."/>
            <person name="Haridas S."/>
            <person name="Kuo A."/>
            <person name="Salamov A."/>
            <person name="Ahrendt S.R."/>
            <person name="Lipzen A."/>
            <person name="Sullivan W."/>
            <person name="Andreopoulos W.B."/>
            <person name="Clum A."/>
            <person name="Lindquist E."/>
            <person name="Daum C."/>
            <person name="Ramamoorthy G.K."/>
            <person name="Gryganskyi A."/>
            <person name="Culley D."/>
            <person name="Magnuson J.K."/>
            <person name="James T.Y."/>
            <person name="O'Malley M.A."/>
            <person name="Stajich J.E."/>
            <person name="Spatafora J.W."/>
            <person name="Visel A."/>
            <person name="Grigoriev I.V."/>
        </authorList>
    </citation>
    <scope>NUCLEOTIDE SEQUENCE [LARGE SCALE GENOMIC DNA]</scope>
    <source>
        <strain evidence="3 4">68-887.2</strain>
    </source>
</reference>
<dbReference type="AlphaFoldDB" id="A0A1Y2AIQ7"/>